<dbReference type="FunFam" id="3.65.10.10:FF:000005">
    <property type="entry name" value="3-phosphoshikimate 1-carboxyvinyltransferase"/>
    <property type="match status" value="1"/>
</dbReference>
<evidence type="ECO:0000256" key="5">
    <source>
        <dbReference type="ARBA" id="ARBA00022679"/>
    </source>
</evidence>
<feature type="binding site" evidence="8">
    <location>
        <position position="95"/>
    </location>
    <ligand>
        <name>phosphoenolpyruvate</name>
        <dbReference type="ChEBI" id="CHEBI:58702"/>
    </ligand>
</feature>
<evidence type="ECO:0000256" key="4">
    <source>
        <dbReference type="ARBA" id="ARBA00022605"/>
    </source>
</evidence>
<dbReference type="NCBIfam" id="TIGR01356">
    <property type="entry name" value="aroA"/>
    <property type="match status" value="1"/>
</dbReference>
<evidence type="ECO:0000256" key="2">
    <source>
        <dbReference type="ARBA" id="ARBA00009948"/>
    </source>
</evidence>
<proteinExistence type="inferred from homology"/>
<dbReference type="HOGENOM" id="CLU_024321_0_0_4"/>
<dbReference type="PROSITE" id="PS00104">
    <property type="entry name" value="EPSP_SYNTHASE_1"/>
    <property type="match status" value="1"/>
</dbReference>
<gene>
    <name evidence="8 10" type="primary">aroA</name>
    <name evidence="10" type="ORF">HMPREF9098_0898</name>
</gene>
<dbReference type="InterPro" id="IPR001986">
    <property type="entry name" value="Enolpyruvate_Tfrase_dom"/>
</dbReference>
<feature type="binding site" evidence="8">
    <location>
        <position position="198"/>
    </location>
    <ligand>
        <name>3-phosphoshikimate</name>
        <dbReference type="ChEBI" id="CHEBI:145989"/>
    </ligand>
</feature>
<evidence type="ECO:0000256" key="1">
    <source>
        <dbReference type="ARBA" id="ARBA00004811"/>
    </source>
</evidence>
<dbReference type="SUPFAM" id="SSF55205">
    <property type="entry name" value="EPT/RTPC-like"/>
    <property type="match status" value="1"/>
</dbReference>
<sequence>MTDAIRLQPRTLKPHNTVALPGSKSISNRTLLLAALSDNECDIHSLLKSDDTDRMLEALTQLGVPLEQRAGSLHVVGQNGRFPHTEADLFLGNAGTAFRPLTAALAVLGGEYRLHGVARMHERPIGDLVDALRLVGAHIDYLGNEGYPPLHIHARHNTPVLTIPIKGNVSSQFLTALLMALPLTGDAWQIQVEGELISKPYIDITLNLMKQFGVNVENRQYRTFHLPAASRYHAPAQLHVEGDASSASYFLAAGLLSGKPVRVTGLGKHAIQGDVAFARELEKLGAIVLWGDDFIEVSRAKNQAVLPFDLDANHIPDAAMTLAVVALATGQTCSIRNIGSWRVKETDRIAAMAAELRKVGATVVEEAEAIHITPPEQLIADAHIDTYDDHRMAMCFSLVSLLDVPVIINDPQCTHKTFPTYFDVFAGLAA</sequence>
<dbReference type="PROSITE" id="PS00885">
    <property type="entry name" value="EPSP_SYNTHASE_2"/>
    <property type="match status" value="1"/>
</dbReference>
<feature type="domain" description="Enolpyruvate transferase" evidence="9">
    <location>
        <begin position="17"/>
        <end position="424"/>
    </location>
</feature>
<dbReference type="GO" id="GO:0009073">
    <property type="term" value="P:aromatic amino acid family biosynthetic process"/>
    <property type="evidence" value="ECO:0007669"/>
    <property type="project" value="UniProtKB-KW"/>
</dbReference>
<feature type="binding site" evidence="8">
    <location>
        <position position="348"/>
    </location>
    <ligand>
        <name>phosphoenolpyruvate</name>
        <dbReference type="ChEBI" id="CHEBI:58702"/>
    </ligand>
</feature>
<reference evidence="10 11" key="1">
    <citation type="submission" date="2011-01" db="EMBL/GenBank/DDBJ databases">
        <authorList>
            <person name="Muzny D."/>
            <person name="Qin X."/>
            <person name="Deng J."/>
            <person name="Jiang H."/>
            <person name="Liu Y."/>
            <person name="Qu J."/>
            <person name="Song X.-Z."/>
            <person name="Zhang L."/>
            <person name="Thornton R."/>
            <person name="Coyle M."/>
            <person name="Francisco L."/>
            <person name="Jackson L."/>
            <person name="Javaid M."/>
            <person name="Korchina V."/>
            <person name="Kovar C."/>
            <person name="Mata R."/>
            <person name="Mathew T."/>
            <person name="Ngo R."/>
            <person name="Nguyen L."/>
            <person name="Nguyen N."/>
            <person name="Okwuonu G."/>
            <person name="Ongeri F."/>
            <person name="Pham C."/>
            <person name="Simmons D."/>
            <person name="Wilczek-Boney K."/>
            <person name="Hale W."/>
            <person name="Jakkamsetti A."/>
            <person name="Pham P."/>
            <person name="Ruth R."/>
            <person name="San Lucas F."/>
            <person name="Warren J."/>
            <person name="Zhang J."/>
            <person name="Zhao Z."/>
            <person name="Zhou C."/>
            <person name="Zhu D."/>
            <person name="Lee S."/>
            <person name="Bess C."/>
            <person name="Blankenburg K."/>
            <person name="Forbes L."/>
            <person name="Fu Q."/>
            <person name="Gubbala S."/>
            <person name="Hirani K."/>
            <person name="Jayaseelan J.C."/>
            <person name="Lara F."/>
            <person name="Munidasa M."/>
            <person name="Palculict T."/>
            <person name="Patil S."/>
            <person name="Pu L.-L."/>
            <person name="Saada N."/>
            <person name="Tang L."/>
            <person name="Weissenberger G."/>
            <person name="Zhu Y."/>
            <person name="Hemphill L."/>
            <person name="Shang Y."/>
            <person name="Youmans B."/>
            <person name="Ayvaz T."/>
            <person name="Ross M."/>
            <person name="Santibanez J."/>
            <person name="Aqrawi P."/>
            <person name="Gross S."/>
            <person name="Joshi V."/>
            <person name="Fowler G."/>
            <person name="Nazareth L."/>
            <person name="Reid J."/>
            <person name="Worley K."/>
            <person name="Petrosino J."/>
            <person name="Highlander S."/>
            <person name="Gibbs R."/>
        </authorList>
    </citation>
    <scope>NUCLEOTIDE SEQUENCE [LARGE SCALE GENOMIC DNA]</scope>
    <source>
        <strain evidence="10 11">ATCC 33394</strain>
    </source>
</reference>
<evidence type="ECO:0000256" key="3">
    <source>
        <dbReference type="ARBA" id="ARBA00022490"/>
    </source>
</evidence>
<dbReference type="PANTHER" id="PTHR21090">
    <property type="entry name" value="AROM/DEHYDROQUINATE SYNTHASE"/>
    <property type="match status" value="1"/>
</dbReference>
<keyword evidence="5 8" id="KW-0808">Transferase</keyword>
<comment type="caution">
    <text evidence="10">The sequence shown here is derived from an EMBL/GenBank/DDBJ whole genome shotgun (WGS) entry which is preliminary data.</text>
</comment>
<dbReference type="STRING" id="888741.HMPREF9098_0898"/>
<evidence type="ECO:0000256" key="6">
    <source>
        <dbReference type="ARBA" id="ARBA00023141"/>
    </source>
</evidence>
<evidence type="ECO:0000313" key="11">
    <source>
        <dbReference type="Proteomes" id="UP000004088"/>
    </source>
</evidence>
<dbReference type="InterPro" id="IPR023193">
    <property type="entry name" value="EPSP_synthase_CS"/>
</dbReference>
<feature type="binding site" evidence="8">
    <location>
        <position position="24"/>
    </location>
    <ligand>
        <name>3-phosphoshikimate</name>
        <dbReference type="ChEBI" id="CHEBI:145989"/>
    </ligand>
</feature>
<protein>
    <recommendedName>
        <fullName evidence="8">3-phosphoshikimate 1-carboxyvinyltransferase</fullName>
        <ecNumber evidence="8">2.5.1.19</ecNumber>
    </recommendedName>
    <alternativeName>
        <fullName evidence="8">5-enolpyruvylshikimate-3-phosphate synthase</fullName>
        <shortName evidence="8">EPSP synthase</shortName>
        <shortName evidence="8">EPSPS</shortName>
    </alternativeName>
</protein>
<accession>F0EYG4</accession>
<evidence type="ECO:0000256" key="7">
    <source>
        <dbReference type="ARBA" id="ARBA00044633"/>
    </source>
</evidence>
<dbReference type="RefSeq" id="WP_003782243.1">
    <property type="nucleotide sequence ID" value="NZ_GL870929.1"/>
</dbReference>
<dbReference type="Gene3D" id="3.65.10.10">
    <property type="entry name" value="Enolpyruvate transferase domain"/>
    <property type="match status" value="2"/>
</dbReference>
<dbReference type="AlphaFoldDB" id="F0EYG4"/>
<keyword evidence="11" id="KW-1185">Reference proteome</keyword>
<feature type="binding site" evidence="8">
    <location>
        <position position="25"/>
    </location>
    <ligand>
        <name>3-phosphoshikimate</name>
        <dbReference type="ChEBI" id="CHEBI:145989"/>
    </ligand>
</feature>
<dbReference type="GO" id="GO:0003866">
    <property type="term" value="F:3-phosphoshikimate 1-carboxyvinyltransferase activity"/>
    <property type="evidence" value="ECO:0007669"/>
    <property type="project" value="UniProtKB-UniRule"/>
</dbReference>
<evidence type="ECO:0000313" key="10">
    <source>
        <dbReference type="EMBL" id="EGC17572.1"/>
    </source>
</evidence>
<dbReference type="FunFam" id="3.65.10.10:FF:000003">
    <property type="entry name" value="3-phosphoshikimate 1-carboxyvinyltransferase"/>
    <property type="match status" value="1"/>
</dbReference>
<feature type="binding site" evidence="8">
    <location>
        <position position="317"/>
    </location>
    <ligand>
        <name>3-phosphoshikimate</name>
        <dbReference type="ChEBI" id="CHEBI:145989"/>
    </ligand>
</feature>
<keyword evidence="4 8" id="KW-0028">Amino-acid biosynthesis</keyword>
<feature type="binding site" evidence="8">
    <location>
        <position position="171"/>
    </location>
    <ligand>
        <name>3-phosphoshikimate</name>
        <dbReference type="ChEBI" id="CHEBI:145989"/>
    </ligand>
</feature>
<feature type="binding site" evidence="8">
    <location>
        <position position="416"/>
    </location>
    <ligand>
        <name>phosphoenolpyruvate</name>
        <dbReference type="ChEBI" id="CHEBI:58702"/>
    </ligand>
</feature>
<name>F0EYG4_9NEIS</name>
<dbReference type="UniPathway" id="UPA00053">
    <property type="reaction ID" value="UER00089"/>
</dbReference>
<comment type="subcellular location">
    <subcellularLocation>
        <location evidence="8">Cytoplasm</location>
    </subcellularLocation>
</comment>
<feature type="binding site" evidence="8">
    <location>
        <position position="344"/>
    </location>
    <ligand>
        <name>3-phosphoshikimate</name>
        <dbReference type="ChEBI" id="CHEBI:145989"/>
    </ligand>
</feature>
<organism evidence="10 11">
    <name type="scientific">Kingella denitrificans ATCC 33394</name>
    <dbReference type="NCBI Taxonomy" id="888741"/>
    <lineage>
        <taxon>Bacteria</taxon>
        <taxon>Pseudomonadati</taxon>
        <taxon>Pseudomonadota</taxon>
        <taxon>Betaproteobacteria</taxon>
        <taxon>Neisseriales</taxon>
        <taxon>Neisseriaceae</taxon>
        <taxon>Kingella</taxon>
    </lineage>
</organism>
<comment type="pathway">
    <text evidence="1 8">Metabolic intermediate biosynthesis; chorismate biosynthesis; chorismate from D-erythrose 4-phosphate and phosphoenolpyruvate: step 6/7.</text>
</comment>
<dbReference type="CDD" id="cd01556">
    <property type="entry name" value="EPSP_synthase"/>
    <property type="match status" value="1"/>
</dbReference>
<keyword evidence="3 8" id="KW-0963">Cytoplasm</keyword>
<dbReference type="PIRSF" id="PIRSF000505">
    <property type="entry name" value="EPSPS"/>
    <property type="match status" value="1"/>
</dbReference>
<feature type="binding site" evidence="8">
    <location>
        <position position="170"/>
    </location>
    <ligand>
        <name>3-phosphoshikimate</name>
        <dbReference type="ChEBI" id="CHEBI:145989"/>
    </ligand>
</feature>
<feature type="binding site" evidence="8">
    <location>
        <position position="172"/>
    </location>
    <ligand>
        <name>phosphoenolpyruvate</name>
        <dbReference type="ChEBI" id="CHEBI:58702"/>
    </ligand>
</feature>
<feature type="binding site" evidence="8">
    <location>
        <position position="172"/>
    </location>
    <ligand>
        <name>3-phosphoshikimate</name>
        <dbReference type="ChEBI" id="CHEBI:145989"/>
    </ligand>
</feature>
<feature type="binding site" evidence="8">
    <location>
        <position position="24"/>
    </location>
    <ligand>
        <name>phosphoenolpyruvate</name>
        <dbReference type="ChEBI" id="CHEBI:58702"/>
    </ligand>
</feature>
<comment type="subunit">
    <text evidence="8">Monomer.</text>
</comment>
<comment type="catalytic activity">
    <reaction evidence="7">
        <text>3-phosphoshikimate + phosphoenolpyruvate = 5-O-(1-carboxyvinyl)-3-phosphoshikimate + phosphate</text>
        <dbReference type="Rhea" id="RHEA:21256"/>
        <dbReference type="ChEBI" id="CHEBI:43474"/>
        <dbReference type="ChEBI" id="CHEBI:57701"/>
        <dbReference type="ChEBI" id="CHEBI:58702"/>
        <dbReference type="ChEBI" id="CHEBI:145989"/>
        <dbReference type="EC" id="2.5.1.19"/>
    </reaction>
    <physiologicalReaction direction="left-to-right" evidence="7">
        <dbReference type="Rhea" id="RHEA:21257"/>
    </physiologicalReaction>
</comment>
<evidence type="ECO:0000256" key="8">
    <source>
        <dbReference type="HAMAP-Rule" id="MF_00210"/>
    </source>
</evidence>
<dbReference type="HAMAP" id="MF_00210">
    <property type="entry name" value="EPSP_synth"/>
    <property type="match status" value="1"/>
</dbReference>
<dbReference type="InterPro" id="IPR013792">
    <property type="entry name" value="RNA3'P_cycl/enolpyr_Trfase_a/b"/>
</dbReference>
<dbReference type="Pfam" id="PF00275">
    <property type="entry name" value="EPSP_synthase"/>
    <property type="match status" value="1"/>
</dbReference>
<dbReference type="InterPro" id="IPR006264">
    <property type="entry name" value="EPSP_synthase"/>
</dbReference>
<feature type="binding site" evidence="8">
    <location>
        <position position="391"/>
    </location>
    <ligand>
        <name>phosphoenolpyruvate</name>
        <dbReference type="ChEBI" id="CHEBI:58702"/>
    </ligand>
</feature>
<feature type="binding site" evidence="8">
    <location>
        <position position="123"/>
    </location>
    <ligand>
        <name>phosphoenolpyruvate</name>
        <dbReference type="ChEBI" id="CHEBI:58702"/>
    </ligand>
</feature>
<feature type="active site" description="Proton acceptor" evidence="8">
    <location>
        <position position="317"/>
    </location>
</feature>
<comment type="caution">
    <text evidence="8">Lacks conserved residue(s) required for the propagation of feature annotation.</text>
</comment>
<dbReference type="GO" id="GO:0009423">
    <property type="term" value="P:chorismate biosynthetic process"/>
    <property type="evidence" value="ECO:0007669"/>
    <property type="project" value="UniProtKB-UniRule"/>
</dbReference>
<dbReference type="PANTHER" id="PTHR21090:SF5">
    <property type="entry name" value="PENTAFUNCTIONAL AROM POLYPEPTIDE"/>
    <property type="match status" value="1"/>
</dbReference>
<dbReference type="Proteomes" id="UP000004088">
    <property type="component" value="Unassembled WGS sequence"/>
</dbReference>
<dbReference type="GO" id="GO:0005737">
    <property type="term" value="C:cytoplasm"/>
    <property type="evidence" value="ECO:0007669"/>
    <property type="project" value="UniProtKB-SubCell"/>
</dbReference>
<keyword evidence="6 8" id="KW-0057">Aromatic amino acid biosynthesis</keyword>
<evidence type="ECO:0000259" key="9">
    <source>
        <dbReference type="Pfam" id="PF00275"/>
    </source>
</evidence>
<dbReference type="GO" id="GO:0008652">
    <property type="term" value="P:amino acid biosynthetic process"/>
    <property type="evidence" value="ECO:0007669"/>
    <property type="project" value="UniProtKB-KW"/>
</dbReference>
<comment type="function">
    <text evidence="8">Catalyzes the transfer of the enolpyruvyl moiety of phosphoenolpyruvate (PEP) to the 5-hydroxyl of shikimate-3-phosphate (S3P) to produce enolpyruvyl shikimate-3-phosphate and inorganic phosphate.</text>
</comment>
<feature type="binding site" evidence="8">
    <location>
        <position position="29"/>
    </location>
    <ligand>
        <name>3-phosphoshikimate</name>
        <dbReference type="ChEBI" id="CHEBI:145989"/>
    </ligand>
</feature>
<comment type="similarity">
    <text evidence="2 8">Belongs to the EPSP synthase family.</text>
</comment>
<dbReference type="InterPro" id="IPR036968">
    <property type="entry name" value="Enolpyruvate_Tfrase_sf"/>
</dbReference>
<dbReference type="EC" id="2.5.1.19" evidence="8"/>
<dbReference type="EMBL" id="AEWV01000015">
    <property type="protein sequence ID" value="EGC17572.1"/>
    <property type="molecule type" value="Genomic_DNA"/>
</dbReference>